<dbReference type="SUPFAM" id="SSF51735">
    <property type="entry name" value="NAD(P)-binding Rossmann-fold domains"/>
    <property type="match status" value="1"/>
</dbReference>
<dbReference type="STRING" id="1382522.W6MM80"/>
<keyword evidence="2" id="KW-0521">NADP</keyword>
<evidence type="ECO:0000313" key="5">
    <source>
        <dbReference type="Proteomes" id="UP000019384"/>
    </source>
</evidence>
<sequence length="308" mass="34043">MTKLLVVFGATGNQGGSVIRTVLGTKELSTTYKVRAVTRDSTKPAALKLKELGAEVVEADYNDQPAISKALYGADTVFAVTMTGFETIGSLTIEYEQGKLIADESVKAGARYLIWSTSVDVERATNGQLSVPHFQVKYNVEKYIRGLPIKSAFFSPGTFMSNFTSMMRYTKQEDGSYTTPVIFDPETRLPLLNVEESGKFVAPILLDQAKWEGKIIPGATKFYSTTEISEAISRSTGKKVIFQKVQDEVIGSFLPKEMLAMYKLQNDFGYFGFKGAKAEEWIDESAEQAVGELTTFDKFLKTNAPKLE</sequence>
<reference evidence="4" key="2">
    <citation type="submission" date="2014-02" db="EMBL/GenBank/DDBJ databases">
        <title>Complete DNA sequence of /Kuraishia capsulata/ illustrates novel genomic features among budding yeasts (/Saccharomycotina/).</title>
        <authorList>
            <person name="Morales L."/>
            <person name="Noel B."/>
            <person name="Porcel B."/>
            <person name="Marcet-Houben M."/>
            <person name="Hullo M-F."/>
            <person name="Sacerdot C."/>
            <person name="Tekaia F."/>
            <person name="Leh-Louis V."/>
            <person name="Despons L."/>
            <person name="Khanna V."/>
            <person name="Aury J-M."/>
            <person name="Barbe V."/>
            <person name="Couloux A."/>
            <person name="Labadie K."/>
            <person name="Pelletier E."/>
            <person name="Souciet J-L."/>
            <person name="Boekhout T."/>
            <person name="Gabaldon T."/>
            <person name="Wincker P."/>
            <person name="Dujon B."/>
        </authorList>
    </citation>
    <scope>NUCLEOTIDE SEQUENCE</scope>
    <source>
        <strain evidence="4">CBS 1993</strain>
    </source>
</reference>
<dbReference type="GeneID" id="34521050"/>
<dbReference type="RefSeq" id="XP_022459662.1">
    <property type="nucleotide sequence ID" value="XM_022602083.1"/>
</dbReference>
<dbReference type="Pfam" id="PF05368">
    <property type="entry name" value="NmrA"/>
    <property type="match status" value="1"/>
</dbReference>
<dbReference type="Proteomes" id="UP000019384">
    <property type="component" value="Unassembled WGS sequence"/>
</dbReference>
<gene>
    <name evidence="4" type="ORF">KUCA_T00003648001</name>
</gene>
<name>W6MM80_9ASCO</name>
<dbReference type="Gene3D" id="3.90.25.10">
    <property type="entry name" value="UDP-galactose 4-epimerase, domain 1"/>
    <property type="match status" value="1"/>
</dbReference>
<reference evidence="4" key="1">
    <citation type="submission" date="2013-12" db="EMBL/GenBank/DDBJ databases">
        <authorList>
            <person name="Genoscope - CEA"/>
        </authorList>
    </citation>
    <scope>NUCLEOTIDE SEQUENCE</scope>
    <source>
        <strain evidence="4">CBS 1993</strain>
    </source>
</reference>
<organism evidence="4 5">
    <name type="scientific">Kuraishia capsulata CBS 1993</name>
    <dbReference type="NCBI Taxonomy" id="1382522"/>
    <lineage>
        <taxon>Eukaryota</taxon>
        <taxon>Fungi</taxon>
        <taxon>Dikarya</taxon>
        <taxon>Ascomycota</taxon>
        <taxon>Saccharomycotina</taxon>
        <taxon>Pichiomycetes</taxon>
        <taxon>Pichiales</taxon>
        <taxon>Pichiaceae</taxon>
        <taxon>Kuraishia</taxon>
    </lineage>
</organism>
<dbReference type="InterPro" id="IPR051164">
    <property type="entry name" value="NmrA-like_oxidored"/>
</dbReference>
<dbReference type="InterPro" id="IPR036291">
    <property type="entry name" value="NAD(P)-bd_dom_sf"/>
</dbReference>
<protein>
    <recommendedName>
        <fullName evidence="3">NmrA-like domain-containing protein</fullName>
    </recommendedName>
</protein>
<evidence type="ECO:0000256" key="2">
    <source>
        <dbReference type="ARBA" id="ARBA00022857"/>
    </source>
</evidence>
<dbReference type="PANTHER" id="PTHR42748:SF11">
    <property type="entry name" value="NMRA-LIKE DOMAIN-CONTAINING PROTEIN"/>
    <property type="match status" value="1"/>
</dbReference>
<evidence type="ECO:0000259" key="3">
    <source>
        <dbReference type="Pfam" id="PF05368"/>
    </source>
</evidence>
<dbReference type="HOGENOM" id="CLU_007383_8_1_1"/>
<dbReference type="CDD" id="cd05251">
    <property type="entry name" value="NmrA_like_SDR_a"/>
    <property type="match status" value="1"/>
</dbReference>
<dbReference type="Gene3D" id="3.40.50.720">
    <property type="entry name" value="NAD(P)-binding Rossmann-like Domain"/>
    <property type="match status" value="1"/>
</dbReference>
<dbReference type="InterPro" id="IPR008030">
    <property type="entry name" value="NmrA-like"/>
</dbReference>
<proteinExistence type="inferred from homology"/>
<evidence type="ECO:0000256" key="1">
    <source>
        <dbReference type="ARBA" id="ARBA00006328"/>
    </source>
</evidence>
<dbReference type="AlphaFoldDB" id="W6MM80"/>
<feature type="domain" description="NmrA-like" evidence="3">
    <location>
        <begin position="1"/>
        <end position="300"/>
    </location>
</feature>
<dbReference type="GO" id="GO:0005634">
    <property type="term" value="C:nucleus"/>
    <property type="evidence" value="ECO:0007669"/>
    <property type="project" value="TreeGrafter"/>
</dbReference>
<dbReference type="EMBL" id="HG793128">
    <property type="protein sequence ID" value="CDK27669.1"/>
    <property type="molecule type" value="Genomic_DNA"/>
</dbReference>
<dbReference type="PANTHER" id="PTHR42748">
    <property type="entry name" value="NITROGEN METABOLITE REPRESSION PROTEIN NMRA FAMILY MEMBER"/>
    <property type="match status" value="1"/>
</dbReference>
<comment type="similarity">
    <text evidence="1">Belongs to the NmrA-type oxidoreductase family.</text>
</comment>
<evidence type="ECO:0000313" key="4">
    <source>
        <dbReference type="EMBL" id="CDK27669.1"/>
    </source>
</evidence>
<accession>W6MM80</accession>
<keyword evidence="5" id="KW-1185">Reference proteome</keyword>
<dbReference type="OrthoDB" id="4083373at2759"/>